<comment type="subcellular location">
    <subcellularLocation>
        <location evidence="1">Cytoplasm</location>
        <location evidence="1">Cytoskeleton</location>
        <location evidence="1">Cilium axoneme</location>
    </subcellularLocation>
</comment>
<feature type="compositionally biased region" description="Acidic residues" evidence="4">
    <location>
        <begin position="440"/>
        <end position="456"/>
    </location>
</feature>
<reference evidence="5 6" key="1">
    <citation type="journal article" date="2018" name="Plant J.">
        <title>Genome sequences of Chlorella sorokiniana UTEX 1602 and Micractinium conductrix SAG 241.80: implications to maltose excretion by a green alga.</title>
        <authorList>
            <person name="Arriola M.B."/>
            <person name="Velmurugan N."/>
            <person name="Zhang Y."/>
            <person name="Plunkett M.H."/>
            <person name="Hondzo H."/>
            <person name="Barney B.M."/>
        </authorList>
    </citation>
    <scope>NUCLEOTIDE SEQUENCE [LARGE SCALE GENOMIC DNA]</scope>
    <source>
        <strain evidence="5 6">SAG 241.80</strain>
    </source>
</reference>
<name>A0A2P6V2D4_9CHLO</name>
<dbReference type="Gene3D" id="3.80.10.10">
    <property type="entry name" value="Ribonuclease Inhibitor"/>
    <property type="match status" value="2"/>
</dbReference>
<dbReference type="EMBL" id="LHPF02000039">
    <property type="protein sequence ID" value="PSC68255.1"/>
    <property type="molecule type" value="Genomic_DNA"/>
</dbReference>
<keyword evidence="3" id="KW-0677">Repeat</keyword>
<feature type="compositionally biased region" description="Low complexity" evidence="4">
    <location>
        <begin position="426"/>
        <end position="437"/>
    </location>
</feature>
<dbReference type="GO" id="GO:0005930">
    <property type="term" value="C:axoneme"/>
    <property type="evidence" value="ECO:0007669"/>
    <property type="project" value="UniProtKB-SubCell"/>
</dbReference>
<accession>A0A2P6V2D4</accession>
<dbReference type="InterPro" id="IPR003591">
    <property type="entry name" value="Leu-rich_rpt_typical-subtyp"/>
</dbReference>
<evidence type="ECO:0000313" key="6">
    <source>
        <dbReference type="Proteomes" id="UP000239649"/>
    </source>
</evidence>
<evidence type="ECO:0000313" key="5">
    <source>
        <dbReference type="EMBL" id="PSC68255.1"/>
    </source>
</evidence>
<dbReference type="SUPFAM" id="SSF52047">
    <property type="entry name" value="RNI-like"/>
    <property type="match status" value="1"/>
</dbReference>
<organism evidence="5 6">
    <name type="scientific">Micractinium conductrix</name>
    <dbReference type="NCBI Taxonomy" id="554055"/>
    <lineage>
        <taxon>Eukaryota</taxon>
        <taxon>Viridiplantae</taxon>
        <taxon>Chlorophyta</taxon>
        <taxon>core chlorophytes</taxon>
        <taxon>Trebouxiophyceae</taxon>
        <taxon>Chlorellales</taxon>
        <taxon>Chlorellaceae</taxon>
        <taxon>Chlorella clade</taxon>
        <taxon>Micractinium</taxon>
    </lineage>
</organism>
<evidence type="ECO:0000256" key="3">
    <source>
        <dbReference type="ARBA" id="ARBA00022737"/>
    </source>
</evidence>
<evidence type="ECO:0000256" key="1">
    <source>
        <dbReference type="ARBA" id="ARBA00004430"/>
    </source>
</evidence>
<dbReference type="PANTHER" id="PTHR48051:SF46">
    <property type="entry name" value="LEUCINE RICH REPEAT-CONTAINING DOMAIN PROTEIN"/>
    <property type="match status" value="1"/>
</dbReference>
<dbReference type="Proteomes" id="UP000239649">
    <property type="component" value="Unassembled WGS sequence"/>
</dbReference>
<sequence>MLVCKRWRAAVLADAELWSSFTLHGSWLEGVEVLGTQVVAGEPELRQAAYLSASHGLLGRVGRHIEALTALTIHTAKSQALEDDTATAVARLTSLTALHLGADAELPTYSDKQSHASLLAAIGTLRSLTWLDLEGNVHAPTLLTGLAQLRHLMLFGSARSRPRLPNLAAYPLLDSYELSGFEVEEQVLPAAVYLPGTLRLVPHYHNADSRRALQPALLRALLLASLGPLTRLEVMSCQLEAAPPVCPQLASLAALRLSDCYSRRQGEPVSKAALAGLLLQARQLTELAIEDCLGGSVPACLHTQSVPLGRLRKLSLRGNELESLPRGGAWLGGVEDLDLGGNCFAQLPSALLSPAPSLTRLALDDCEDLVLSTQDARQLLEGAPDLAELQLGAEALLAQRVRDVLLQGRPELHLCCTWGDTDSEGSDISSGASSSSSGREDEEQGGSCSSDEEGDE</sequence>
<proteinExistence type="predicted"/>
<evidence type="ECO:0000256" key="2">
    <source>
        <dbReference type="ARBA" id="ARBA00022614"/>
    </source>
</evidence>
<keyword evidence="2" id="KW-0433">Leucine-rich repeat</keyword>
<keyword evidence="6" id="KW-1185">Reference proteome</keyword>
<feature type="region of interest" description="Disordered" evidence="4">
    <location>
        <begin position="421"/>
        <end position="456"/>
    </location>
</feature>
<dbReference type="SMART" id="SM00369">
    <property type="entry name" value="LRR_TYP"/>
    <property type="match status" value="2"/>
</dbReference>
<gene>
    <name evidence="5" type="ORF">C2E20_8108</name>
</gene>
<dbReference type="InterPro" id="IPR032675">
    <property type="entry name" value="LRR_dom_sf"/>
</dbReference>
<dbReference type="PANTHER" id="PTHR48051">
    <property type="match status" value="1"/>
</dbReference>
<comment type="caution">
    <text evidence="5">The sequence shown here is derived from an EMBL/GenBank/DDBJ whole genome shotgun (WGS) entry which is preliminary data.</text>
</comment>
<dbReference type="AlphaFoldDB" id="A0A2P6V2D4"/>
<protein>
    <submittedName>
        <fullName evidence="5">Leucine rich repeat</fullName>
    </submittedName>
</protein>
<evidence type="ECO:0000256" key="4">
    <source>
        <dbReference type="SAM" id="MobiDB-lite"/>
    </source>
</evidence>
<dbReference type="InterPro" id="IPR050216">
    <property type="entry name" value="LRR_domain-containing"/>
</dbReference>